<dbReference type="SUPFAM" id="SSF54637">
    <property type="entry name" value="Thioesterase/thiol ester dehydrase-isomerase"/>
    <property type="match status" value="1"/>
</dbReference>
<dbReference type="InterPro" id="IPR051490">
    <property type="entry name" value="THEM6_lcsJ_thioesterase"/>
</dbReference>
<dbReference type="HOGENOM" id="CLU_040660_0_1_1"/>
<dbReference type="InterPro" id="IPR029069">
    <property type="entry name" value="HotDog_dom_sf"/>
</dbReference>
<reference evidence="3 4" key="1">
    <citation type="journal article" date="2014" name="Proc. Natl. Acad. Sci. U.S.A.">
        <title>Trajectory and genomic determinants of fungal-pathogen speciation and host adaptation.</title>
        <authorList>
            <person name="Hu X."/>
            <person name="Xiao G."/>
            <person name="Zheng P."/>
            <person name="Shang Y."/>
            <person name="Su Y."/>
            <person name="Zhang X."/>
            <person name="Liu X."/>
            <person name="Zhan S."/>
            <person name="St Leger R.J."/>
            <person name="Wang C."/>
        </authorList>
    </citation>
    <scope>NUCLEOTIDE SEQUENCE [LARGE SCALE GENOMIC DNA]</scope>
    <source>
        <strain evidence="3 4">ARSEF 977</strain>
    </source>
</reference>
<keyword evidence="4" id="KW-1185">Reference proteome</keyword>
<proteinExistence type="inferred from homology"/>
<comment type="caution">
    <text evidence="3">The sequence shown here is derived from an EMBL/GenBank/DDBJ whole genome shotgun (WGS) entry which is preliminary data.</text>
</comment>
<evidence type="ECO:0000256" key="2">
    <source>
        <dbReference type="SAM" id="MobiDB-lite"/>
    </source>
</evidence>
<name>A0A0B4GC03_METGA</name>
<evidence type="ECO:0000313" key="4">
    <source>
        <dbReference type="Proteomes" id="UP000031192"/>
    </source>
</evidence>
<dbReference type="PANTHER" id="PTHR12475">
    <property type="match status" value="1"/>
</dbReference>
<organism evidence="3 4">
    <name type="scientific">Metarhizium guizhouense (strain ARSEF 977)</name>
    <dbReference type="NCBI Taxonomy" id="1276136"/>
    <lineage>
        <taxon>Eukaryota</taxon>
        <taxon>Fungi</taxon>
        <taxon>Dikarya</taxon>
        <taxon>Ascomycota</taxon>
        <taxon>Pezizomycotina</taxon>
        <taxon>Sordariomycetes</taxon>
        <taxon>Hypocreomycetidae</taxon>
        <taxon>Hypocreales</taxon>
        <taxon>Clavicipitaceae</taxon>
        <taxon>Metarhizium</taxon>
    </lineage>
</organism>
<protein>
    <submittedName>
        <fullName evidence="3">Uncharacterized protein</fullName>
    </submittedName>
</protein>
<evidence type="ECO:0000313" key="3">
    <source>
        <dbReference type="EMBL" id="KID84400.1"/>
    </source>
</evidence>
<feature type="region of interest" description="Disordered" evidence="2">
    <location>
        <begin position="121"/>
        <end position="152"/>
    </location>
</feature>
<dbReference type="AlphaFoldDB" id="A0A0B4GC03"/>
<accession>A0A0B4GC03</accession>
<dbReference type="Proteomes" id="UP000031192">
    <property type="component" value="Unassembled WGS sequence"/>
</dbReference>
<gene>
    <name evidence="3" type="ORF">MGU_08362</name>
</gene>
<dbReference type="PANTHER" id="PTHR12475:SF4">
    <property type="entry name" value="PROTEIN THEM6"/>
    <property type="match status" value="1"/>
</dbReference>
<evidence type="ECO:0000256" key="1">
    <source>
        <dbReference type="ARBA" id="ARBA00038476"/>
    </source>
</evidence>
<dbReference type="EMBL" id="AZNH01000042">
    <property type="protein sequence ID" value="KID84400.1"/>
    <property type="molecule type" value="Genomic_DNA"/>
</dbReference>
<comment type="similarity">
    <text evidence="1">Belongs to the lcsJ thioesterase family.</text>
</comment>
<sequence>MDPSTPGQPARGGVKIVVGAVQTSFKRELKAYGTYEMWTRVLSWDRKWLYLVTYFVVKGAENLPRPGSDGSGLAGSSTQVFPKKRDNIVLATSITKLVFKIGRLTVHPAVVLDASSLLPPRPGGWTSGGDDPETLLAKPAAQDAERTTDEETEALWDWRRTERERRRGLEHAQHLAALDDLLQTFSGEKEDVLGRFWLG</sequence>